<name>A0A6N2XIW0_9BACE</name>
<reference evidence="1" key="1">
    <citation type="submission" date="2019-11" db="EMBL/GenBank/DDBJ databases">
        <authorList>
            <person name="Feng L."/>
        </authorList>
    </citation>
    <scope>NUCLEOTIDE SEQUENCE</scope>
    <source>
        <strain evidence="1">BfaecisLFYP10</strain>
    </source>
</reference>
<dbReference type="EMBL" id="CACRSZ010000099">
    <property type="protein sequence ID" value="VYT54284.1"/>
    <property type="molecule type" value="Genomic_DNA"/>
</dbReference>
<protein>
    <submittedName>
        <fullName evidence="1">Uncharacterized protein</fullName>
    </submittedName>
</protein>
<dbReference type="RefSeq" id="WP_156730624.1">
    <property type="nucleotide sequence ID" value="NZ_CACRSZ010000099.1"/>
</dbReference>
<proteinExistence type="predicted"/>
<gene>
    <name evidence="1" type="ORF">BFLFYP10_04705</name>
</gene>
<accession>A0A6N2XIW0</accession>
<dbReference type="AlphaFoldDB" id="A0A6N2XIW0"/>
<evidence type="ECO:0000313" key="1">
    <source>
        <dbReference type="EMBL" id="VYT54284.1"/>
    </source>
</evidence>
<organism evidence="1">
    <name type="scientific">Bacteroides faecis</name>
    <dbReference type="NCBI Taxonomy" id="674529"/>
    <lineage>
        <taxon>Bacteria</taxon>
        <taxon>Pseudomonadati</taxon>
        <taxon>Bacteroidota</taxon>
        <taxon>Bacteroidia</taxon>
        <taxon>Bacteroidales</taxon>
        <taxon>Bacteroidaceae</taxon>
        <taxon>Bacteroides</taxon>
    </lineage>
</organism>
<sequence length="125" mass="14304">MNNQIIENIAAKNGWNVFVKELPDRVSFDFQRKTLSGVSFCFTAEMKDGSMKYLVQEIVSFVDAIEPETCAVEWMIKSGAVIPYRYQQAVEDMDNIRTEAWLLACELSDIISGKPIWTTLSEKRN</sequence>